<keyword evidence="3" id="KW-1185">Reference proteome</keyword>
<comment type="caution">
    <text evidence="2">The sequence shown here is derived from an EMBL/GenBank/DDBJ whole genome shotgun (WGS) entry which is preliminary data.</text>
</comment>
<dbReference type="InterPro" id="IPR056647">
    <property type="entry name" value="DUF7745"/>
</dbReference>
<dbReference type="AlphaFoldDB" id="A0A8J5Z1H2"/>
<evidence type="ECO:0000313" key="3">
    <source>
        <dbReference type="Proteomes" id="UP000701853"/>
    </source>
</evidence>
<dbReference type="PANTHER" id="PTHR48200:SF1">
    <property type="entry name" value="AMINOTRANSFERASE-LIKE PLANT MOBILE DOMAIN-CONTAINING PROTEIN"/>
    <property type="match status" value="1"/>
</dbReference>
<dbReference type="OrthoDB" id="1002396at2759"/>
<evidence type="ECO:0000313" key="2">
    <source>
        <dbReference type="EMBL" id="KAG8498254.1"/>
    </source>
</evidence>
<proteinExistence type="predicted"/>
<accession>A0A8J5Z1H2</accession>
<reference evidence="2 3" key="1">
    <citation type="journal article" date="2021" name="bioRxiv">
        <title>The Gossypium anomalum genome as a resource for cotton improvement and evolutionary analysis of hybrid incompatibility.</title>
        <authorList>
            <person name="Grover C.E."/>
            <person name="Yuan D."/>
            <person name="Arick M.A."/>
            <person name="Miller E.R."/>
            <person name="Hu G."/>
            <person name="Peterson D.G."/>
            <person name="Wendel J.F."/>
            <person name="Udall J.A."/>
        </authorList>
    </citation>
    <scope>NUCLEOTIDE SEQUENCE [LARGE SCALE GENOMIC DNA]</scope>
    <source>
        <strain evidence="2">JFW-Udall</strain>
        <tissue evidence="2">Leaf</tissue>
    </source>
</reference>
<evidence type="ECO:0000259" key="1">
    <source>
        <dbReference type="Pfam" id="PF24924"/>
    </source>
</evidence>
<organism evidence="2 3">
    <name type="scientific">Gossypium anomalum</name>
    <dbReference type="NCBI Taxonomy" id="47600"/>
    <lineage>
        <taxon>Eukaryota</taxon>
        <taxon>Viridiplantae</taxon>
        <taxon>Streptophyta</taxon>
        <taxon>Embryophyta</taxon>
        <taxon>Tracheophyta</taxon>
        <taxon>Spermatophyta</taxon>
        <taxon>Magnoliopsida</taxon>
        <taxon>eudicotyledons</taxon>
        <taxon>Gunneridae</taxon>
        <taxon>Pentapetalae</taxon>
        <taxon>rosids</taxon>
        <taxon>malvids</taxon>
        <taxon>Malvales</taxon>
        <taxon>Malvaceae</taxon>
        <taxon>Malvoideae</taxon>
        <taxon>Gossypium</taxon>
    </lineage>
</organism>
<name>A0A8J5Z1H2_9ROSI</name>
<dbReference type="EMBL" id="JAHUZN010000003">
    <property type="protein sequence ID" value="KAG8498254.1"/>
    <property type="molecule type" value="Genomic_DNA"/>
</dbReference>
<feature type="domain" description="DUF7745" evidence="1">
    <location>
        <begin position="92"/>
        <end position="299"/>
    </location>
</feature>
<dbReference type="Proteomes" id="UP000701853">
    <property type="component" value="Chromosome 3"/>
</dbReference>
<sequence>MILHITLHDRCGRTPLSGSEKLLLREVFTSVQASGSLSEYICTYVFIEESAGSEDNAAVWIWAETTQQEKGDSLTDGYVSELWDFTRIQVDRIYSKATNGPAFSKKLMNITGMSEQWVTARIKQKGGCRCIPWRNLRDLILAHPDMKKRVDVFALSIYGLVIFPKALGHIDEAVSDLFDRLSKWTTPVPAILAETFRSLNACRRAGEGRFIRCAQLLLSWFHSHFWKVKKVSYRIFSETYSPLKELVATPRRDDITEENWMTILQNLQEEDVEWRAPWMVLDEMLYRCEDFDWVPLLGIW</sequence>
<protein>
    <recommendedName>
        <fullName evidence="1">DUF7745 domain-containing protein</fullName>
    </recommendedName>
</protein>
<dbReference type="PANTHER" id="PTHR48200">
    <property type="entry name" value="PROTEIN, PUTATIVE-RELATED"/>
    <property type="match status" value="1"/>
</dbReference>
<dbReference type="Pfam" id="PF24924">
    <property type="entry name" value="DUF7745"/>
    <property type="match status" value="1"/>
</dbReference>
<gene>
    <name evidence="2" type="ORF">CXB51_007250</name>
</gene>